<feature type="domain" description="PHP" evidence="9">
    <location>
        <begin position="4"/>
        <end position="190"/>
    </location>
</feature>
<evidence type="ECO:0000256" key="2">
    <source>
        <dbReference type="ARBA" id="ARBA00009152"/>
    </source>
</evidence>
<dbReference type="RefSeq" id="WP_273615901.1">
    <property type="nucleotide sequence ID" value="NZ_CP117416.1"/>
</dbReference>
<proteinExistence type="inferred from homology"/>
<evidence type="ECO:0000256" key="5">
    <source>
        <dbReference type="ARBA" id="ARBA00022801"/>
    </source>
</evidence>
<gene>
    <name evidence="10" type="ORF">PQ456_09570</name>
</gene>
<evidence type="ECO:0000256" key="3">
    <source>
        <dbReference type="ARBA" id="ARBA00013085"/>
    </source>
</evidence>
<dbReference type="GO" id="GO:0005737">
    <property type="term" value="C:cytoplasm"/>
    <property type="evidence" value="ECO:0007669"/>
    <property type="project" value="TreeGrafter"/>
</dbReference>
<dbReference type="Proteomes" id="UP001220509">
    <property type="component" value="Chromosome"/>
</dbReference>
<dbReference type="AlphaFoldDB" id="A0AAX3M773"/>
<keyword evidence="4 8" id="KW-0028">Amino-acid biosynthesis</keyword>
<keyword evidence="11" id="KW-1185">Reference proteome</keyword>
<evidence type="ECO:0000313" key="11">
    <source>
        <dbReference type="Proteomes" id="UP001220509"/>
    </source>
</evidence>
<dbReference type="PANTHER" id="PTHR21039:SF0">
    <property type="entry name" value="HISTIDINOL-PHOSPHATASE"/>
    <property type="match status" value="1"/>
</dbReference>
<evidence type="ECO:0000256" key="6">
    <source>
        <dbReference type="ARBA" id="ARBA00023102"/>
    </source>
</evidence>
<keyword evidence="5 8" id="KW-0378">Hydrolase</keyword>
<dbReference type="PANTHER" id="PTHR21039">
    <property type="entry name" value="HISTIDINOL PHOSPHATASE-RELATED"/>
    <property type="match status" value="1"/>
</dbReference>
<reference evidence="10 11" key="1">
    <citation type="submission" date="2023-02" db="EMBL/GenBank/DDBJ databases">
        <title>Genome sequence of Paenibacillus kyungheensis KACC 18744.</title>
        <authorList>
            <person name="Kim S."/>
            <person name="Heo J."/>
            <person name="Kwon S.-W."/>
        </authorList>
    </citation>
    <scope>NUCLEOTIDE SEQUENCE [LARGE SCALE GENOMIC DNA]</scope>
    <source>
        <strain evidence="10 11">KACC 18744</strain>
    </source>
</reference>
<comment type="catalytic activity">
    <reaction evidence="7 8">
        <text>L-histidinol phosphate + H2O = L-histidinol + phosphate</text>
        <dbReference type="Rhea" id="RHEA:14465"/>
        <dbReference type="ChEBI" id="CHEBI:15377"/>
        <dbReference type="ChEBI" id="CHEBI:43474"/>
        <dbReference type="ChEBI" id="CHEBI:57699"/>
        <dbReference type="ChEBI" id="CHEBI:57980"/>
        <dbReference type="EC" id="3.1.3.15"/>
    </reaction>
</comment>
<dbReference type="GO" id="GO:0000105">
    <property type="term" value="P:L-histidine biosynthetic process"/>
    <property type="evidence" value="ECO:0007669"/>
    <property type="project" value="UniProtKB-UniRule"/>
</dbReference>
<evidence type="ECO:0000256" key="4">
    <source>
        <dbReference type="ARBA" id="ARBA00022605"/>
    </source>
</evidence>
<evidence type="ECO:0000313" key="10">
    <source>
        <dbReference type="EMBL" id="WCT57736.1"/>
    </source>
</evidence>
<name>A0AAX3M773_9BACL</name>
<dbReference type="NCBIfam" id="TIGR01856">
    <property type="entry name" value="hisJ_fam"/>
    <property type="match status" value="1"/>
</dbReference>
<dbReference type="SUPFAM" id="SSF89550">
    <property type="entry name" value="PHP domain-like"/>
    <property type="match status" value="1"/>
</dbReference>
<keyword evidence="6 8" id="KW-0368">Histidine biosynthesis</keyword>
<dbReference type="InterPro" id="IPR004013">
    <property type="entry name" value="PHP_dom"/>
</dbReference>
<dbReference type="GO" id="GO:0004401">
    <property type="term" value="F:histidinol-phosphatase activity"/>
    <property type="evidence" value="ECO:0007669"/>
    <property type="project" value="UniProtKB-UniRule"/>
</dbReference>
<evidence type="ECO:0000256" key="8">
    <source>
        <dbReference type="RuleBase" id="RU366003"/>
    </source>
</evidence>
<dbReference type="InterPro" id="IPR016195">
    <property type="entry name" value="Pol/histidinol_Pase-like"/>
</dbReference>
<dbReference type="InterPro" id="IPR010140">
    <property type="entry name" value="Histidinol_P_phosphatase_HisJ"/>
</dbReference>
<dbReference type="EC" id="3.1.3.15" evidence="3 8"/>
<comment type="pathway">
    <text evidence="1 8">Amino-acid biosynthesis; L-histidine biosynthesis; L-histidine from 5-phospho-alpha-D-ribose 1-diphosphate: step 8/9.</text>
</comment>
<sequence>MIYDYHVHTNHSFDSRAVMSDVCAEAVERGLQEICFTEHYAVNPVLPTYGHLDFTQYLAEIERCKQQYEGKLIIKAGIELCEPHYMQTQYEEALAHQPLDFILGSVHNMNERKLRLFLAQEGIDHYELYFREVLHMVQHADIDIIAHLDLLKRYAVGNIGNYKLSDYEDVIEAILQTAITRHIGIEINTSGWRGGAGEPFPSREVLQLYCQMGGELLTIGSDSHFVEHTGAEISDAIQLAKECGFKAIYTYNQRQPQAVALDKYYFDKK</sequence>
<dbReference type="Gene3D" id="3.20.20.140">
    <property type="entry name" value="Metal-dependent hydrolases"/>
    <property type="match status" value="1"/>
</dbReference>
<evidence type="ECO:0000256" key="7">
    <source>
        <dbReference type="ARBA" id="ARBA00049158"/>
    </source>
</evidence>
<dbReference type="Pfam" id="PF02811">
    <property type="entry name" value="PHP"/>
    <property type="match status" value="1"/>
</dbReference>
<organism evidence="10 11">
    <name type="scientific">Paenibacillus kyungheensis</name>
    <dbReference type="NCBI Taxonomy" id="1452732"/>
    <lineage>
        <taxon>Bacteria</taxon>
        <taxon>Bacillati</taxon>
        <taxon>Bacillota</taxon>
        <taxon>Bacilli</taxon>
        <taxon>Bacillales</taxon>
        <taxon>Paenibacillaceae</taxon>
        <taxon>Paenibacillus</taxon>
    </lineage>
</organism>
<comment type="similarity">
    <text evidence="2 8">Belongs to the PHP hydrolase family. HisK subfamily.</text>
</comment>
<dbReference type="KEGG" id="pka:PQ456_09570"/>
<dbReference type="EMBL" id="CP117416">
    <property type="protein sequence ID" value="WCT57736.1"/>
    <property type="molecule type" value="Genomic_DNA"/>
</dbReference>
<accession>A0AAX3M773</accession>
<evidence type="ECO:0000259" key="9">
    <source>
        <dbReference type="Pfam" id="PF02811"/>
    </source>
</evidence>
<evidence type="ECO:0000256" key="1">
    <source>
        <dbReference type="ARBA" id="ARBA00004970"/>
    </source>
</evidence>
<protein>
    <recommendedName>
        <fullName evidence="3 8">Histidinol-phosphatase</fullName>
        <shortName evidence="8">HolPase</shortName>
        <ecNumber evidence="3 8">3.1.3.15</ecNumber>
    </recommendedName>
</protein>